<proteinExistence type="predicted"/>
<organism evidence="2 3">
    <name type="scientific">Candidatus Falkowbacteria bacterium GW2011_GWE1_38_31</name>
    <dbReference type="NCBI Taxonomy" id="1618638"/>
    <lineage>
        <taxon>Bacteria</taxon>
        <taxon>Candidatus Falkowiibacteriota</taxon>
    </lineage>
</organism>
<comment type="caution">
    <text evidence="2">The sequence shown here is derived from an EMBL/GenBank/DDBJ whole genome shotgun (WGS) entry which is preliminary data.</text>
</comment>
<dbReference type="EMBL" id="LBUU01000005">
    <property type="protein sequence ID" value="KKQ70382.1"/>
    <property type="molecule type" value="Genomic_DNA"/>
</dbReference>
<keyword evidence="2" id="KW-0489">Methyltransferase</keyword>
<dbReference type="AlphaFoldDB" id="A0A0G0JUM7"/>
<dbReference type="Gene3D" id="3.40.50.150">
    <property type="entry name" value="Vaccinia Virus protein VP39"/>
    <property type="match status" value="1"/>
</dbReference>
<sequence>MSKGILDNNYAKERESKSELIFRYKVRAQILANAIQKYLEKTENLNILELGAAEGKTILFLNEILPNNKITGLEYSSDLIRQAKNLPQNLNLIQGDATNFDPSVEENTYDVVSALALLEHLTNPVLCIKEALRVLRPGGIFVATCPNPFWDHVATMTGLLKAEQHETEMTKKKMIALANEAGLELLRFERFMWAPISFLPYLKIKISEKNSLKFDKAIHSLRIFNWLFVNQVLIGRKKT</sequence>
<keyword evidence="2" id="KW-0808">Transferase</keyword>
<dbReference type="CDD" id="cd02440">
    <property type="entry name" value="AdoMet_MTases"/>
    <property type="match status" value="1"/>
</dbReference>
<dbReference type="GO" id="GO:0008168">
    <property type="term" value="F:methyltransferase activity"/>
    <property type="evidence" value="ECO:0007669"/>
    <property type="project" value="UniProtKB-KW"/>
</dbReference>
<gene>
    <name evidence="2" type="ORF">US91_C0005G0087</name>
</gene>
<feature type="domain" description="Methyltransferase" evidence="1">
    <location>
        <begin position="42"/>
        <end position="164"/>
    </location>
</feature>
<protein>
    <submittedName>
        <fullName evidence="2">Methyltransferase type 11</fullName>
    </submittedName>
</protein>
<dbReference type="GO" id="GO:0032259">
    <property type="term" value="P:methylation"/>
    <property type="evidence" value="ECO:0007669"/>
    <property type="project" value="UniProtKB-KW"/>
</dbReference>
<dbReference type="PANTHER" id="PTHR43861:SF1">
    <property type="entry name" value="TRANS-ACONITATE 2-METHYLTRANSFERASE"/>
    <property type="match status" value="1"/>
</dbReference>
<dbReference type="Pfam" id="PF13847">
    <property type="entry name" value="Methyltransf_31"/>
    <property type="match status" value="1"/>
</dbReference>
<name>A0A0G0JUM7_9BACT</name>
<reference evidence="2 3" key="1">
    <citation type="journal article" date="2015" name="Nature">
        <title>rRNA introns, odd ribosomes, and small enigmatic genomes across a large radiation of phyla.</title>
        <authorList>
            <person name="Brown C.T."/>
            <person name="Hug L.A."/>
            <person name="Thomas B.C."/>
            <person name="Sharon I."/>
            <person name="Castelle C.J."/>
            <person name="Singh A."/>
            <person name="Wilkins M.J."/>
            <person name="Williams K.H."/>
            <person name="Banfield J.F."/>
        </authorList>
    </citation>
    <scope>NUCLEOTIDE SEQUENCE [LARGE SCALE GENOMIC DNA]</scope>
</reference>
<evidence type="ECO:0000313" key="2">
    <source>
        <dbReference type="EMBL" id="KKQ70382.1"/>
    </source>
</evidence>
<dbReference type="PANTHER" id="PTHR43861">
    <property type="entry name" value="TRANS-ACONITATE 2-METHYLTRANSFERASE-RELATED"/>
    <property type="match status" value="1"/>
</dbReference>
<dbReference type="Proteomes" id="UP000034022">
    <property type="component" value="Unassembled WGS sequence"/>
</dbReference>
<dbReference type="InterPro" id="IPR025714">
    <property type="entry name" value="Methyltranfer_dom"/>
</dbReference>
<dbReference type="SUPFAM" id="SSF53335">
    <property type="entry name" value="S-adenosyl-L-methionine-dependent methyltransferases"/>
    <property type="match status" value="1"/>
</dbReference>
<dbReference type="InterPro" id="IPR029063">
    <property type="entry name" value="SAM-dependent_MTases_sf"/>
</dbReference>
<evidence type="ECO:0000313" key="3">
    <source>
        <dbReference type="Proteomes" id="UP000034022"/>
    </source>
</evidence>
<accession>A0A0G0JUM7</accession>
<evidence type="ECO:0000259" key="1">
    <source>
        <dbReference type="Pfam" id="PF13847"/>
    </source>
</evidence>